<evidence type="ECO:0000256" key="4">
    <source>
        <dbReference type="ARBA" id="ARBA00023163"/>
    </source>
</evidence>
<dbReference type="Pfam" id="PF00356">
    <property type="entry name" value="LacI"/>
    <property type="match status" value="1"/>
</dbReference>
<keyword evidence="4" id="KW-0804">Transcription</keyword>
<dbReference type="Gene3D" id="1.10.260.40">
    <property type="entry name" value="lambda repressor-like DNA-binding domains"/>
    <property type="match status" value="1"/>
</dbReference>
<dbReference type="Proteomes" id="UP000094714">
    <property type="component" value="Chromosome"/>
</dbReference>
<reference evidence="9 13" key="3">
    <citation type="submission" date="2018-01" db="EMBL/GenBank/DDBJ databases">
        <title>Draft genome sequence of the feruloyl esterase-producing strain Lactobacillus fermentum CRL 1446, isolated from artisanal goat milk cheese.</title>
        <authorList>
            <person name="Abeijon Mukdsi M.C."/>
            <person name="Saavedra L."/>
            <person name="Gauffin Cano M.P."/>
            <person name="Hebert E.M."/>
            <person name="Medina R.B."/>
        </authorList>
    </citation>
    <scope>NUCLEOTIDE SEQUENCE [LARGE SCALE GENOMIC DNA]</scope>
    <source>
        <strain evidence="9 13">CRL 1446</strain>
    </source>
</reference>
<evidence type="ECO:0000256" key="2">
    <source>
        <dbReference type="ARBA" id="ARBA00023015"/>
    </source>
</evidence>
<dbReference type="InterPro" id="IPR046335">
    <property type="entry name" value="LacI/GalR-like_sensor"/>
</dbReference>
<protein>
    <submittedName>
        <fullName evidence="7 10">Transcriptional regulator</fullName>
    </submittedName>
    <submittedName>
        <fullName evidence="9">HTH-type transcriptional repressor PurR</fullName>
    </submittedName>
    <submittedName>
        <fullName evidence="8">LacI family transcriptional regulator</fullName>
    </submittedName>
</protein>
<feature type="domain" description="HTH cro/C1-type" evidence="6">
    <location>
        <begin position="2"/>
        <end position="28"/>
    </location>
</feature>
<dbReference type="EMBL" id="POTQ01000003">
    <property type="protein sequence ID" value="PNV58437.1"/>
    <property type="molecule type" value="Genomic_DNA"/>
</dbReference>
<reference evidence="8 12" key="2">
    <citation type="submission" date="2016-12" db="EMBL/GenBank/DDBJ databases">
        <title>Complete Genome Sequence of Lactobacillus fermentum Strain SNUV175, a Probiotic for Treatment of Bacterial Vaginosis.</title>
        <authorList>
            <person name="Lee S."/>
            <person name="You H.J."/>
            <person name="Kwon B."/>
            <person name="Ko G."/>
        </authorList>
    </citation>
    <scope>NUCLEOTIDE SEQUENCE [LARGE SCALE GENOMIC DNA]</scope>
    <source>
        <strain evidence="8 12">SNUV175</strain>
    </source>
</reference>
<accession>A0A0F4HEX9</accession>
<evidence type="ECO:0000256" key="3">
    <source>
        <dbReference type="ARBA" id="ARBA00023125"/>
    </source>
</evidence>
<name>A0A0F4HEX9_LIMFE</name>
<dbReference type="PROSITE" id="PS00356">
    <property type="entry name" value="HTH_LACI_1"/>
    <property type="match status" value="1"/>
</dbReference>
<evidence type="ECO:0000313" key="13">
    <source>
        <dbReference type="Proteomes" id="UP000236514"/>
    </source>
</evidence>
<evidence type="ECO:0000313" key="8">
    <source>
        <dbReference type="EMBL" id="APU46417.1"/>
    </source>
</evidence>
<reference evidence="7 11" key="1">
    <citation type="submission" date="2016-09" db="EMBL/GenBank/DDBJ databases">
        <title>Genome Sequence of the Lactobacillus fermentum strain NCC2970 (CNCM I-5068).</title>
        <authorList>
            <person name="Barretto C."/>
            <person name="Ngom-Bru C."/>
            <person name="Genevaz A."/>
            <person name="Fournier C."/>
            <person name="Moine D."/>
            <person name="Kassam M."/>
            <person name="Iltis A."/>
            <person name="Sagory-Zalkind P."/>
            <person name="Faucherand G."/>
            <person name="Descombes P."/>
            <person name="Duboux S."/>
        </authorList>
    </citation>
    <scope>NUCLEOTIDE SEQUENCE [LARGE SCALE GENOMIC DNA]</scope>
    <source>
        <strain evidence="7 11">NCC2970</strain>
    </source>
</reference>
<keyword evidence="3" id="KW-0238">DNA-binding</keyword>
<dbReference type="InterPro" id="IPR001387">
    <property type="entry name" value="Cro/C1-type_HTH"/>
</dbReference>
<evidence type="ECO:0000313" key="11">
    <source>
        <dbReference type="Proteomes" id="UP000094714"/>
    </source>
</evidence>
<dbReference type="Proteomes" id="UP000185427">
    <property type="component" value="Chromosome"/>
</dbReference>
<evidence type="ECO:0000259" key="5">
    <source>
        <dbReference type="PROSITE" id="PS50932"/>
    </source>
</evidence>
<dbReference type="Proteomes" id="UP000503169">
    <property type="component" value="Chromosome"/>
</dbReference>
<evidence type="ECO:0000313" key="10">
    <source>
        <dbReference type="EMBL" id="QIX59080.1"/>
    </source>
</evidence>
<evidence type="ECO:0000313" key="7">
    <source>
        <dbReference type="EMBL" id="AOR73830.1"/>
    </source>
</evidence>
<proteinExistence type="predicted"/>
<dbReference type="GO" id="GO:0000976">
    <property type="term" value="F:transcription cis-regulatory region binding"/>
    <property type="evidence" value="ECO:0007669"/>
    <property type="project" value="TreeGrafter"/>
</dbReference>
<dbReference type="NCBIfam" id="NF047341">
    <property type="entry name" value="lactose_RbsR"/>
    <property type="match status" value="1"/>
</dbReference>
<gene>
    <name evidence="10" type="primary">degA_2</name>
    <name evidence="8" type="ORF">BUW47_08375</name>
    <name evidence="9" type="ORF">C1Y38_02210</name>
    <name evidence="10" type="ORF">HCY95_01520</name>
    <name evidence="7" type="ORF">LACFE_CDS0356</name>
</gene>
<dbReference type="PANTHER" id="PTHR30146:SF148">
    <property type="entry name" value="HTH-TYPE TRANSCRIPTIONAL REPRESSOR PURR-RELATED"/>
    <property type="match status" value="1"/>
</dbReference>
<dbReference type="GeneID" id="83714206"/>
<dbReference type="SUPFAM" id="SSF53822">
    <property type="entry name" value="Periplasmic binding protein-like I"/>
    <property type="match status" value="1"/>
</dbReference>
<dbReference type="PROSITE" id="PS50932">
    <property type="entry name" value="HTH_LACI_2"/>
    <property type="match status" value="1"/>
</dbReference>
<evidence type="ECO:0000313" key="14">
    <source>
        <dbReference type="Proteomes" id="UP000503169"/>
    </source>
</evidence>
<dbReference type="CDD" id="cd01392">
    <property type="entry name" value="HTH_LacI"/>
    <property type="match status" value="1"/>
</dbReference>
<dbReference type="SMART" id="SM00354">
    <property type="entry name" value="HTH_LACI"/>
    <property type="match status" value="1"/>
</dbReference>
<dbReference type="EMBL" id="CP017151">
    <property type="protein sequence ID" value="AOR73830.1"/>
    <property type="molecule type" value="Genomic_DNA"/>
</dbReference>
<keyword evidence="1" id="KW-0678">Repressor</keyword>
<sequence>MANKITIRDLAKQAGVSVTTVSQILNGKGQRFSEQTREKVLTLKKQLNYVPDFNARNLIMRSSKTIGVLLPNIANPFFAAFVKGIQKATRQAGFMPLIFSADHEEDQERYYLQRLVERSVDGLIIASASVTTQTIDEILKPLQVPYLLFDQNDTPDGDRIEVDNDQGGYLVAKHLAKEGHQKITLLFPKNVKNIEERQHGFVRGLAEEGIDFDPASQVVYGTLTKQGGYEATDAVLATKPTAVFAANDEMAIGLYRGLAERGVKVPDDISVVGFDGIDLDRYVTPQLTTVAQPIEELGEKASALLLSRISNPQAPTQQISLPVELVVRSSTAAVK</sequence>
<keyword evidence="2" id="KW-0805">Transcription regulation</keyword>
<feature type="domain" description="HTH lacI-type" evidence="5">
    <location>
        <begin position="5"/>
        <end position="60"/>
    </location>
</feature>
<dbReference type="CDD" id="cd06267">
    <property type="entry name" value="PBP1_LacI_sugar_binding-like"/>
    <property type="match status" value="1"/>
</dbReference>
<dbReference type="RefSeq" id="WP_003686160.1">
    <property type="nucleotide sequence ID" value="NZ_AP024320.1"/>
</dbReference>
<evidence type="ECO:0000313" key="9">
    <source>
        <dbReference type="EMBL" id="PNV58437.1"/>
    </source>
</evidence>
<reference evidence="10 14" key="4">
    <citation type="submission" date="2020-04" db="EMBL/GenBank/DDBJ databases">
        <title>Novel strain L. Fermentum HFD1 producer antibacterial peptides.</title>
        <authorList>
            <person name="Ozhegov G.D."/>
            <person name="Pavlova A.S."/>
            <person name="Zhuravleva D.E."/>
            <person name="Gogoleva N.V."/>
            <person name="Shagimardanova E.I."/>
            <person name="Markelova M.I."/>
            <person name="Yarullina D.R."/>
            <person name="Kayumov A.R."/>
        </authorList>
    </citation>
    <scope>NUCLEOTIDE SEQUENCE [LARGE SCALE GENOMIC DNA]</scope>
    <source>
        <strain evidence="10 14">HFD1</strain>
    </source>
</reference>
<dbReference type="PRINTS" id="PR00036">
    <property type="entry name" value="HTHLACI"/>
</dbReference>
<evidence type="ECO:0000313" key="12">
    <source>
        <dbReference type="Proteomes" id="UP000185427"/>
    </source>
</evidence>
<dbReference type="Proteomes" id="UP000236514">
    <property type="component" value="Unassembled WGS sequence"/>
</dbReference>
<dbReference type="GO" id="GO:0003700">
    <property type="term" value="F:DNA-binding transcription factor activity"/>
    <property type="evidence" value="ECO:0007669"/>
    <property type="project" value="TreeGrafter"/>
</dbReference>
<dbReference type="InterPro" id="IPR000843">
    <property type="entry name" value="HTH_LacI"/>
</dbReference>
<dbReference type="InterPro" id="IPR010982">
    <property type="entry name" value="Lambda_DNA-bd_dom_sf"/>
</dbReference>
<dbReference type="AlphaFoldDB" id="A0A0F4HEX9"/>
<evidence type="ECO:0000259" key="6">
    <source>
        <dbReference type="PROSITE" id="PS50943"/>
    </source>
</evidence>
<evidence type="ECO:0000256" key="1">
    <source>
        <dbReference type="ARBA" id="ARBA00022491"/>
    </source>
</evidence>
<dbReference type="OrthoDB" id="9775106at2"/>
<dbReference type="Gene3D" id="3.40.50.2300">
    <property type="match status" value="2"/>
</dbReference>
<organism evidence="9 13">
    <name type="scientific">Limosilactobacillus fermentum</name>
    <name type="common">Lactobacillus fermentum</name>
    <dbReference type="NCBI Taxonomy" id="1613"/>
    <lineage>
        <taxon>Bacteria</taxon>
        <taxon>Bacillati</taxon>
        <taxon>Bacillota</taxon>
        <taxon>Bacilli</taxon>
        <taxon>Lactobacillales</taxon>
        <taxon>Lactobacillaceae</taxon>
        <taxon>Limosilactobacillus</taxon>
    </lineage>
</organism>
<dbReference type="InterPro" id="IPR028082">
    <property type="entry name" value="Peripla_BP_I"/>
</dbReference>
<dbReference type="EMBL" id="CP050919">
    <property type="protein sequence ID" value="QIX59080.1"/>
    <property type="molecule type" value="Genomic_DNA"/>
</dbReference>
<dbReference type="SUPFAM" id="SSF47413">
    <property type="entry name" value="lambda repressor-like DNA-binding domains"/>
    <property type="match status" value="1"/>
</dbReference>
<dbReference type="PATRIC" id="fig|1613.112.peg.377"/>
<dbReference type="Pfam" id="PF13377">
    <property type="entry name" value="Peripla_BP_3"/>
    <property type="match status" value="1"/>
</dbReference>
<dbReference type="EMBL" id="CP019030">
    <property type="protein sequence ID" value="APU46417.1"/>
    <property type="molecule type" value="Genomic_DNA"/>
</dbReference>
<dbReference type="PROSITE" id="PS50943">
    <property type="entry name" value="HTH_CROC1"/>
    <property type="match status" value="1"/>
</dbReference>
<dbReference type="PANTHER" id="PTHR30146">
    <property type="entry name" value="LACI-RELATED TRANSCRIPTIONAL REPRESSOR"/>
    <property type="match status" value="1"/>
</dbReference>